<dbReference type="RefSeq" id="WP_153017498.1">
    <property type="nucleotide sequence ID" value="NZ_JABWTQ010000003.1"/>
</dbReference>
<name>A0A150L1E3_9BACI</name>
<dbReference type="InterPro" id="IPR052027">
    <property type="entry name" value="PspC"/>
</dbReference>
<comment type="caution">
    <text evidence="8">The sequence shown here is derived from an EMBL/GenBank/DDBJ whole genome shotgun (WGS) entry which is preliminary data.</text>
</comment>
<accession>A0A150L1E3</accession>
<organism evidence="8 9">
    <name type="scientific">Heyndrickxia sporothermodurans</name>
    <dbReference type="NCBI Taxonomy" id="46224"/>
    <lineage>
        <taxon>Bacteria</taxon>
        <taxon>Bacillati</taxon>
        <taxon>Bacillota</taxon>
        <taxon>Bacilli</taxon>
        <taxon>Bacillales</taxon>
        <taxon>Bacillaceae</taxon>
        <taxon>Heyndrickxia</taxon>
    </lineage>
</organism>
<proteinExistence type="predicted"/>
<dbReference type="STRING" id="46224.B4102_3226"/>
<dbReference type="PANTHER" id="PTHR33885:SF3">
    <property type="entry name" value="PHAGE SHOCK PROTEIN C"/>
    <property type="match status" value="1"/>
</dbReference>
<dbReference type="Pfam" id="PF04024">
    <property type="entry name" value="PspC"/>
    <property type="match status" value="1"/>
</dbReference>
<reference evidence="8 9" key="1">
    <citation type="submission" date="2016-01" db="EMBL/GenBank/DDBJ databases">
        <title>Genome Sequences of Twelve Sporeforming Bacillus Species Isolated from Foods.</title>
        <authorList>
            <person name="Berendsen E.M."/>
            <person name="Wells-Bennik M.H."/>
            <person name="Krawcyk A.O."/>
            <person name="De Jong A."/>
            <person name="Holsappel S."/>
            <person name="Eijlander R.T."/>
            <person name="Kuipers O.P."/>
        </authorList>
    </citation>
    <scope>NUCLEOTIDE SEQUENCE [LARGE SCALE GENOMIC DNA]</scope>
    <source>
        <strain evidence="8 9">B4102</strain>
    </source>
</reference>
<evidence type="ECO:0000256" key="2">
    <source>
        <dbReference type="ARBA" id="ARBA00022475"/>
    </source>
</evidence>
<keyword evidence="4 6" id="KW-1133">Transmembrane helix</keyword>
<evidence type="ECO:0000256" key="4">
    <source>
        <dbReference type="ARBA" id="ARBA00022989"/>
    </source>
</evidence>
<feature type="transmembrane region" description="Helical" evidence="6">
    <location>
        <begin position="35"/>
        <end position="56"/>
    </location>
</feature>
<evidence type="ECO:0000256" key="6">
    <source>
        <dbReference type="SAM" id="Phobius"/>
    </source>
</evidence>
<evidence type="ECO:0000256" key="1">
    <source>
        <dbReference type="ARBA" id="ARBA00004162"/>
    </source>
</evidence>
<keyword evidence="5 6" id="KW-0472">Membrane</keyword>
<dbReference type="PATRIC" id="fig|46224.3.peg.3203"/>
<keyword evidence="3 6" id="KW-0812">Transmembrane</keyword>
<dbReference type="GeneID" id="62497854"/>
<dbReference type="PANTHER" id="PTHR33885">
    <property type="entry name" value="PHAGE SHOCK PROTEIN C"/>
    <property type="match status" value="1"/>
</dbReference>
<evidence type="ECO:0000259" key="7">
    <source>
        <dbReference type="Pfam" id="PF04024"/>
    </source>
</evidence>
<dbReference type="Proteomes" id="UP000075666">
    <property type="component" value="Unassembled WGS sequence"/>
</dbReference>
<keyword evidence="2" id="KW-1003">Cell membrane</keyword>
<protein>
    <recommendedName>
        <fullName evidence="7">Phage shock protein PspC N-terminal domain-containing protein</fullName>
    </recommendedName>
</protein>
<dbReference type="EMBL" id="LQYN01000056">
    <property type="protein sequence ID" value="KYD05502.1"/>
    <property type="molecule type" value="Genomic_DNA"/>
</dbReference>
<evidence type="ECO:0000313" key="9">
    <source>
        <dbReference type="Proteomes" id="UP000075666"/>
    </source>
</evidence>
<gene>
    <name evidence="8" type="ORF">B4102_3226</name>
</gene>
<evidence type="ECO:0000313" key="8">
    <source>
        <dbReference type="EMBL" id="KYD05502.1"/>
    </source>
</evidence>
<keyword evidence="9" id="KW-1185">Reference proteome</keyword>
<dbReference type="InterPro" id="IPR007168">
    <property type="entry name" value="Phageshock_PspC_N"/>
</dbReference>
<dbReference type="GO" id="GO:0005886">
    <property type="term" value="C:plasma membrane"/>
    <property type="evidence" value="ECO:0007669"/>
    <property type="project" value="UniProtKB-SubCell"/>
</dbReference>
<comment type="subcellular location">
    <subcellularLocation>
        <location evidence="1">Cell membrane</location>
        <topology evidence="1">Single-pass membrane protein</topology>
    </subcellularLocation>
</comment>
<feature type="domain" description="Phage shock protein PspC N-terminal" evidence="7">
    <location>
        <begin position="4"/>
        <end position="62"/>
    </location>
</feature>
<evidence type="ECO:0000256" key="3">
    <source>
        <dbReference type="ARBA" id="ARBA00022692"/>
    </source>
</evidence>
<dbReference type="AlphaFoldDB" id="A0A150L1E3"/>
<evidence type="ECO:0000256" key="5">
    <source>
        <dbReference type="ARBA" id="ARBA00023136"/>
    </source>
</evidence>
<sequence length="66" mass="7288">MSVKRLTKSTTDKKISGVLAGIANYFEVDSTLIRLGFIILCLVTAIVPCLIAYLIADWMIPKDTEI</sequence>
<dbReference type="OrthoDB" id="9815286at2"/>